<feature type="transmembrane region" description="Helical" evidence="6">
    <location>
        <begin position="308"/>
        <end position="330"/>
    </location>
</feature>
<comment type="caution">
    <text evidence="8">The sequence shown here is derived from an EMBL/GenBank/DDBJ whole genome shotgun (WGS) entry which is preliminary data.</text>
</comment>
<accession>A0A4S2DA77</accession>
<reference evidence="8 9" key="1">
    <citation type="submission" date="2019-04" db="EMBL/GenBank/DDBJ databases">
        <title>Microbes associate with the intestines of laboratory mice.</title>
        <authorList>
            <person name="Navarre W."/>
            <person name="Wong E."/>
            <person name="Huang K."/>
            <person name="Tropini C."/>
            <person name="Ng K."/>
            <person name="Yu B."/>
        </authorList>
    </citation>
    <scope>NUCLEOTIDE SEQUENCE [LARGE SCALE GENOMIC DNA]</scope>
    <source>
        <strain evidence="8 9">NM46_B2-13</strain>
    </source>
</reference>
<evidence type="ECO:0000256" key="3">
    <source>
        <dbReference type="ARBA" id="ARBA00022989"/>
    </source>
</evidence>
<feature type="transmembrane region" description="Helical" evidence="6">
    <location>
        <begin position="200"/>
        <end position="223"/>
    </location>
</feature>
<evidence type="ECO:0000313" key="9">
    <source>
        <dbReference type="Proteomes" id="UP000309893"/>
    </source>
</evidence>
<feature type="transmembrane region" description="Helical" evidence="6">
    <location>
        <begin position="176"/>
        <end position="194"/>
    </location>
</feature>
<feature type="region of interest" description="Disordered" evidence="5">
    <location>
        <begin position="16"/>
        <end position="46"/>
    </location>
</feature>
<evidence type="ECO:0000256" key="2">
    <source>
        <dbReference type="ARBA" id="ARBA00022692"/>
    </source>
</evidence>
<evidence type="ECO:0000259" key="7">
    <source>
        <dbReference type="Pfam" id="PF13515"/>
    </source>
</evidence>
<proteinExistence type="predicted"/>
<evidence type="ECO:0000256" key="4">
    <source>
        <dbReference type="ARBA" id="ARBA00023136"/>
    </source>
</evidence>
<feature type="transmembrane region" description="Helical" evidence="6">
    <location>
        <begin position="244"/>
        <end position="266"/>
    </location>
</feature>
<gene>
    <name evidence="8" type="ORF">E5344_05545</name>
</gene>
<dbReference type="AlphaFoldDB" id="A0A4S2DA77"/>
<evidence type="ECO:0000256" key="6">
    <source>
        <dbReference type="SAM" id="Phobius"/>
    </source>
</evidence>
<keyword evidence="3 6" id="KW-1133">Transmembrane helix</keyword>
<protein>
    <submittedName>
        <fullName evidence="8">FUSC family protein</fullName>
    </submittedName>
</protein>
<dbReference type="EMBL" id="SRYO01000002">
    <property type="protein sequence ID" value="TGY38687.1"/>
    <property type="molecule type" value="Genomic_DNA"/>
</dbReference>
<feature type="transmembrane region" description="Helical" evidence="6">
    <location>
        <begin position="75"/>
        <end position="92"/>
    </location>
</feature>
<feature type="transmembrane region" description="Helical" evidence="6">
    <location>
        <begin position="98"/>
        <end position="116"/>
    </location>
</feature>
<feature type="transmembrane region" description="Helical" evidence="6">
    <location>
        <begin position="148"/>
        <end position="169"/>
    </location>
</feature>
<comment type="subcellular location">
    <subcellularLocation>
        <location evidence="1">Membrane</location>
        <topology evidence="1">Multi-pass membrane protein</topology>
    </subcellularLocation>
</comment>
<feature type="domain" description="Integral membrane bound transporter" evidence="7">
    <location>
        <begin position="262"/>
        <end position="385"/>
    </location>
</feature>
<dbReference type="Pfam" id="PF13515">
    <property type="entry name" value="FUSC_2"/>
    <property type="match status" value="1"/>
</dbReference>
<evidence type="ECO:0000256" key="5">
    <source>
        <dbReference type="SAM" id="MobiDB-lite"/>
    </source>
</evidence>
<dbReference type="Proteomes" id="UP000309893">
    <property type="component" value="Unassembled WGS sequence"/>
</dbReference>
<keyword evidence="4 6" id="KW-0472">Membrane</keyword>
<organism evidence="8 9">
    <name type="scientific">Microbacterium laevaniformans</name>
    <dbReference type="NCBI Taxonomy" id="36807"/>
    <lineage>
        <taxon>Bacteria</taxon>
        <taxon>Bacillati</taxon>
        <taxon>Actinomycetota</taxon>
        <taxon>Actinomycetes</taxon>
        <taxon>Micrococcales</taxon>
        <taxon>Microbacteriaceae</taxon>
        <taxon>Microbacterium</taxon>
    </lineage>
</organism>
<feature type="transmembrane region" description="Helical" evidence="6">
    <location>
        <begin position="342"/>
        <end position="362"/>
    </location>
</feature>
<sequence>MDRGCEIASMVSTVASPPRRRLCEPGESARAARENEGMPSSTPSPRFGARVRAEAAHVARSLATFGPARGRRWPLALQAGLAMAVPIVALAASGHADLALLSATGAFAVIYGGWLRPRERARVAPLLALVLWVCAAGGTLAAQGGVAFVLGGVLVTTIVVSALAGAVSLGPPGPVFFVLVFGLSAQITSLHGGARAVDPAVYLAVVAASGAFACLLVAAPLLLRRYRRERPRPRAELFPLQWSALAQTLTLRAAIVGVAGVAAAVVVDPARSYWIVCAGLAVVGLPVGRRDAATRGVHRTVGTVVGGALYLGLAFVPLPVWALGLLLGVLQFAIEMVVVRHYALALVFITPLVLLLIGAATGTAETLPLALERILDTLVGAAVGTAAALAVRLRAGD</sequence>
<feature type="transmembrane region" description="Helical" evidence="6">
    <location>
        <begin position="123"/>
        <end position="142"/>
    </location>
</feature>
<evidence type="ECO:0000256" key="1">
    <source>
        <dbReference type="ARBA" id="ARBA00004141"/>
    </source>
</evidence>
<dbReference type="GO" id="GO:0016020">
    <property type="term" value="C:membrane"/>
    <property type="evidence" value="ECO:0007669"/>
    <property type="project" value="UniProtKB-SubCell"/>
</dbReference>
<dbReference type="InterPro" id="IPR049453">
    <property type="entry name" value="Memb_transporter_dom"/>
</dbReference>
<feature type="transmembrane region" description="Helical" evidence="6">
    <location>
        <begin position="374"/>
        <end position="393"/>
    </location>
</feature>
<keyword evidence="2 6" id="KW-0812">Transmembrane</keyword>
<name>A0A4S2DA77_9MICO</name>
<dbReference type="OrthoDB" id="4989419at2"/>
<evidence type="ECO:0000313" key="8">
    <source>
        <dbReference type="EMBL" id="TGY38687.1"/>
    </source>
</evidence>